<evidence type="ECO:0000313" key="1">
    <source>
        <dbReference type="EMBL" id="KAF7818922.1"/>
    </source>
</evidence>
<dbReference type="Proteomes" id="UP000634136">
    <property type="component" value="Unassembled WGS sequence"/>
</dbReference>
<gene>
    <name evidence="1" type="ORF">G2W53_024377</name>
</gene>
<keyword evidence="2" id="KW-1185">Reference proteome</keyword>
<accession>A0A834TBG6</accession>
<dbReference type="AlphaFoldDB" id="A0A834TBG6"/>
<comment type="caution">
    <text evidence="1">The sequence shown here is derived from an EMBL/GenBank/DDBJ whole genome shotgun (WGS) entry which is preliminary data.</text>
</comment>
<name>A0A834TBG6_9FABA</name>
<sequence>MRRRGVYPLSSSHHRRVRIRPLRQGVVDHVHRSEEGLGRFRGGSLGDSNDASASLSLLFSDGRRTCRAHRQSSSPVIEVTAELTGSRHSTDSRALRRRALLSSLFSCSDANLIMAASLGEGREHHTFCAPWLLMIM</sequence>
<proteinExistence type="predicted"/>
<evidence type="ECO:0000313" key="2">
    <source>
        <dbReference type="Proteomes" id="UP000634136"/>
    </source>
</evidence>
<protein>
    <submittedName>
        <fullName evidence="1">Dirigent protein 21</fullName>
    </submittedName>
</protein>
<organism evidence="1 2">
    <name type="scientific">Senna tora</name>
    <dbReference type="NCBI Taxonomy" id="362788"/>
    <lineage>
        <taxon>Eukaryota</taxon>
        <taxon>Viridiplantae</taxon>
        <taxon>Streptophyta</taxon>
        <taxon>Embryophyta</taxon>
        <taxon>Tracheophyta</taxon>
        <taxon>Spermatophyta</taxon>
        <taxon>Magnoliopsida</taxon>
        <taxon>eudicotyledons</taxon>
        <taxon>Gunneridae</taxon>
        <taxon>Pentapetalae</taxon>
        <taxon>rosids</taxon>
        <taxon>fabids</taxon>
        <taxon>Fabales</taxon>
        <taxon>Fabaceae</taxon>
        <taxon>Caesalpinioideae</taxon>
        <taxon>Cassia clade</taxon>
        <taxon>Senna</taxon>
    </lineage>
</organism>
<reference evidence="1" key="1">
    <citation type="submission" date="2020-09" db="EMBL/GenBank/DDBJ databases">
        <title>Genome-Enabled Discovery of Anthraquinone Biosynthesis in Senna tora.</title>
        <authorList>
            <person name="Kang S.-H."/>
            <person name="Pandey R.P."/>
            <person name="Lee C.-M."/>
            <person name="Sim J.-S."/>
            <person name="Jeong J.-T."/>
            <person name="Choi B.-S."/>
            <person name="Jung M."/>
            <person name="Ginzburg D."/>
            <person name="Zhao K."/>
            <person name="Won S.Y."/>
            <person name="Oh T.-J."/>
            <person name="Yu Y."/>
            <person name="Kim N.-H."/>
            <person name="Lee O.R."/>
            <person name="Lee T.-H."/>
            <person name="Bashyal P."/>
            <person name="Kim T.-S."/>
            <person name="Lee W.-H."/>
            <person name="Kawkins C."/>
            <person name="Kim C.-K."/>
            <person name="Kim J.S."/>
            <person name="Ahn B.O."/>
            <person name="Rhee S.Y."/>
            <person name="Sohng J.K."/>
        </authorList>
    </citation>
    <scope>NUCLEOTIDE SEQUENCE</scope>
    <source>
        <tissue evidence="1">Leaf</tissue>
    </source>
</reference>
<dbReference type="EMBL" id="JAAIUW010000008">
    <property type="protein sequence ID" value="KAF7818922.1"/>
    <property type="molecule type" value="Genomic_DNA"/>
</dbReference>